<dbReference type="GO" id="GO:0071944">
    <property type="term" value="C:cell periphery"/>
    <property type="evidence" value="ECO:0007669"/>
    <property type="project" value="TreeGrafter"/>
</dbReference>
<keyword evidence="3" id="KW-1185">Reference proteome</keyword>
<organism evidence="2 3">
    <name type="scientific">Pleodorina starrii</name>
    <dbReference type="NCBI Taxonomy" id="330485"/>
    <lineage>
        <taxon>Eukaryota</taxon>
        <taxon>Viridiplantae</taxon>
        <taxon>Chlorophyta</taxon>
        <taxon>core chlorophytes</taxon>
        <taxon>Chlorophyceae</taxon>
        <taxon>CS clade</taxon>
        <taxon>Chlamydomonadales</taxon>
        <taxon>Volvocaceae</taxon>
        <taxon>Pleodorina</taxon>
    </lineage>
</organism>
<dbReference type="InterPro" id="IPR036770">
    <property type="entry name" value="Ankyrin_rpt-contain_sf"/>
</dbReference>
<feature type="region of interest" description="Disordered" evidence="1">
    <location>
        <begin position="92"/>
        <end position="116"/>
    </location>
</feature>
<dbReference type="Proteomes" id="UP001165080">
    <property type="component" value="Unassembled WGS sequence"/>
</dbReference>
<gene>
    <name evidence="2" type="primary">PLESTB001776</name>
    <name evidence="2" type="ORF">PLESTB_001236500</name>
</gene>
<dbReference type="GO" id="GO:0005783">
    <property type="term" value="C:endoplasmic reticulum"/>
    <property type="evidence" value="ECO:0007669"/>
    <property type="project" value="TreeGrafter"/>
</dbReference>
<sequence>MEIPGEEAFTNASRVWWTPGLLERIMSFLPPNDIACSIRLINRATAALFREPQYTTIHLSQPCAPHDFARRWGSAGAVQQLTCKQRRQALHHRWSQGHVRSGSGQQQQERPPPSLQVDATLQPRQHQAVVAAAATSSTPDWRAKVQWLEELLDCPHSTEAAAKALIHPDGLDRLRWLRARGYPLRLGDVVDSIVDMAAPPVVSAALLDYLVSEDEGAASNLEPALKLAAYCGHLALLRTWHAAGRLVARPFVLYGMADAAARGGQMPVLTWLSEEVGLSLGGDVFESGQTLFYCAARNGDVPMMAWVVDRSGCVASVQDAVRGGCEAALDWTLSRGGGGGLSVDNLVDVYVDAAMFGDVASLRWLTRRLPLPYGWSSRQRIQASFQRGIPLPALLWLAEVAGTPLDGREVADTVLRSPTCAYLREPKAAYWAHVADQIGYWRAATGSKLVGAEEMAAVLAEGIP</sequence>
<dbReference type="PANTHER" id="PTHR12393:SF6">
    <property type="entry name" value="SPHINGOMYELIN PHOSPHODIESTERASE 2"/>
    <property type="match status" value="1"/>
</dbReference>
<dbReference type="GO" id="GO:0016020">
    <property type="term" value="C:membrane"/>
    <property type="evidence" value="ECO:0007669"/>
    <property type="project" value="TreeGrafter"/>
</dbReference>
<dbReference type="PANTHER" id="PTHR12393">
    <property type="entry name" value="SPHINGOMYELIN PHOSPHODIESTERASE RELATED"/>
    <property type="match status" value="1"/>
</dbReference>
<dbReference type="GO" id="GO:0004620">
    <property type="term" value="F:phospholipase activity"/>
    <property type="evidence" value="ECO:0007669"/>
    <property type="project" value="TreeGrafter"/>
</dbReference>
<name>A0A9W6F5S4_9CHLO</name>
<accession>A0A9W6F5S4</accession>
<dbReference type="GO" id="GO:0030149">
    <property type="term" value="P:sphingolipid catabolic process"/>
    <property type="evidence" value="ECO:0007669"/>
    <property type="project" value="TreeGrafter"/>
</dbReference>
<evidence type="ECO:0000256" key="1">
    <source>
        <dbReference type="SAM" id="MobiDB-lite"/>
    </source>
</evidence>
<reference evidence="2 3" key="1">
    <citation type="journal article" date="2023" name="Commun. Biol.">
        <title>Reorganization of the ancestral sex-determining regions during the evolution of trioecy in Pleodorina starrii.</title>
        <authorList>
            <person name="Takahashi K."/>
            <person name="Suzuki S."/>
            <person name="Kawai-Toyooka H."/>
            <person name="Yamamoto K."/>
            <person name="Hamaji T."/>
            <person name="Ootsuki R."/>
            <person name="Yamaguchi H."/>
            <person name="Kawachi M."/>
            <person name="Higashiyama T."/>
            <person name="Nozaki H."/>
        </authorList>
    </citation>
    <scope>NUCLEOTIDE SEQUENCE [LARGE SCALE GENOMIC DNA]</scope>
    <source>
        <strain evidence="2 3">NIES-4479</strain>
    </source>
</reference>
<proteinExistence type="predicted"/>
<evidence type="ECO:0000313" key="2">
    <source>
        <dbReference type="EMBL" id="GLC57522.1"/>
    </source>
</evidence>
<protein>
    <submittedName>
        <fullName evidence="2">Uncharacterized protein</fullName>
    </submittedName>
</protein>
<dbReference type="AlphaFoldDB" id="A0A9W6F5S4"/>
<evidence type="ECO:0000313" key="3">
    <source>
        <dbReference type="Proteomes" id="UP001165080"/>
    </source>
</evidence>
<comment type="caution">
    <text evidence="2">The sequence shown here is derived from an EMBL/GenBank/DDBJ whole genome shotgun (WGS) entry which is preliminary data.</text>
</comment>
<dbReference type="EMBL" id="BRXU01000019">
    <property type="protein sequence ID" value="GLC57522.1"/>
    <property type="molecule type" value="Genomic_DNA"/>
</dbReference>
<dbReference type="Gene3D" id="1.25.40.20">
    <property type="entry name" value="Ankyrin repeat-containing domain"/>
    <property type="match status" value="1"/>
</dbReference>
<dbReference type="GO" id="GO:0046513">
    <property type="term" value="P:ceramide biosynthetic process"/>
    <property type="evidence" value="ECO:0007669"/>
    <property type="project" value="TreeGrafter"/>
</dbReference>